<name>A0A7Z0DA89_9ACTN</name>
<evidence type="ECO:0000259" key="4">
    <source>
        <dbReference type="PROSITE" id="PS50956"/>
    </source>
</evidence>
<dbReference type="AlphaFoldDB" id="A0A7Z0DA89"/>
<evidence type="ECO:0000313" key="6">
    <source>
        <dbReference type="Proteomes" id="UP000527616"/>
    </source>
</evidence>
<feature type="domain" description="HTH asnC-type" evidence="4">
    <location>
        <begin position="16"/>
        <end position="77"/>
    </location>
</feature>
<sequence length="163" mass="18053">MTAVRREDLVQEMQPLDDLDRTLVRLLAEDAARSNKTLARAAGVAESTCLNRIRALRRRGVITGVRAEIAPEQLGLGVVAMVFVRFHAQQRTQFAQWRREISALPGVIAGYHLSGAYDYLVHVATESPDALRDFVLDHLSHRPGVARVETSLVFDTVRGPGLV</sequence>
<evidence type="ECO:0000256" key="2">
    <source>
        <dbReference type="ARBA" id="ARBA00023125"/>
    </source>
</evidence>
<dbReference type="PRINTS" id="PR00033">
    <property type="entry name" value="HTHASNC"/>
</dbReference>
<organism evidence="5 6">
    <name type="scientific">Naumannella cuiyingiana</name>
    <dbReference type="NCBI Taxonomy" id="1347891"/>
    <lineage>
        <taxon>Bacteria</taxon>
        <taxon>Bacillati</taxon>
        <taxon>Actinomycetota</taxon>
        <taxon>Actinomycetes</taxon>
        <taxon>Propionibacteriales</taxon>
        <taxon>Propionibacteriaceae</taxon>
        <taxon>Naumannella</taxon>
    </lineage>
</organism>
<dbReference type="SUPFAM" id="SSF46785">
    <property type="entry name" value="Winged helix' DNA-binding domain"/>
    <property type="match status" value="1"/>
</dbReference>
<evidence type="ECO:0000256" key="3">
    <source>
        <dbReference type="ARBA" id="ARBA00023163"/>
    </source>
</evidence>
<reference evidence="5 6" key="1">
    <citation type="submission" date="2020-07" db="EMBL/GenBank/DDBJ databases">
        <title>Sequencing the genomes of 1000 actinobacteria strains.</title>
        <authorList>
            <person name="Klenk H.-P."/>
        </authorList>
    </citation>
    <scope>NUCLEOTIDE SEQUENCE [LARGE SCALE GENOMIC DNA]</scope>
    <source>
        <strain evidence="5 6">DSM 103164</strain>
    </source>
</reference>
<dbReference type="RefSeq" id="WP_179445616.1">
    <property type="nucleotide sequence ID" value="NZ_JACBZS010000001.1"/>
</dbReference>
<dbReference type="Proteomes" id="UP000527616">
    <property type="component" value="Unassembled WGS sequence"/>
</dbReference>
<gene>
    <name evidence="5" type="ORF">GGQ54_002405</name>
</gene>
<dbReference type="InterPro" id="IPR036388">
    <property type="entry name" value="WH-like_DNA-bd_sf"/>
</dbReference>
<dbReference type="InterPro" id="IPR036390">
    <property type="entry name" value="WH_DNA-bd_sf"/>
</dbReference>
<proteinExistence type="predicted"/>
<dbReference type="SMART" id="SM00344">
    <property type="entry name" value="HTH_ASNC"/>
    <property type="match status" value="1"/>
</dbReference>
<dbReference type="PANTHER" id="PTHR30154">
    <property type="entry name" value="LEUCINE-RESPONSIVE REGULATORY PROTEIN"/>
    <property type="match status" value="1"/>
</dbReference>
<dbReference type="InterPro" id="IPR011008">
    <property type="entry name" value="Dimeric_a/b-barrel"/>
</dbReference>
<keyword evidence="1" id="KW-0805">Transcription regulation</keyword>
<dbReference type="GO" id="GO:0043200">
    <property type="term" value="P:response to amino acid"/>
    <property type="evidence" value="ECO:0007669"/>
    <property type="project" value="TreeGrafter"/>
</dbReference>
<dbReference type="SUPFAM" id="SSF54909">
    <property type="entry name" value="Dimeric alpha+beta barrel"/>
    <property type="match status" value="1"/>
</dbReference>
<dbReference type="Pfam" id="PF01037">
    <property type="entry name" value="AsnC_trans_reg"/>
    <property type="match status" value="1"/>
</dbReference>
<keyword evidence="3" id="KW-0804">Transcription</keyword>
<dbReference type="GO" id="GO:0043565">
    <property type="term" value="F:sequence-specific DNA binding"/>
    <property type="evidence" value="ECO:0007669"/>
    <property type="project" value="InterPro"/>
</dbReference>
<keyword evidence="6" id="KW-1185">Reference proteome</keyword>
<dbReference type="Gene3D" id="3.30.70.920">
    <property type="match status" value="1"/>
</dbReference>
<evidence type="ECO:0000256" key="1">
    <source>
        <dbReference type="ARBA" id="ARBA00023015"/>
    </source>
</evidence>
<dbReference type="InterPro" id="IPR019887">
    <property type="entry name" value="Tscrpt_reg_AsnC/Lrp_C"/>
</dbReference>
<accession>A0A7Z0DA89</accession>
<dbReference type="PROSITE" id="PS50956">
    <property type="entry name" value="HTH_ASNC_2"/>
    <property type="match status" value="1"/>
</dbReference>
<dbReference type="InterPro" id="IPR019888">
    <property type="entry name" value="Tscrpt_reg_AsnC-like"/>
</dbReference>
<dbReference type="PANTHER" id="PTHR30154:SF54">
    <property type="entry name" value="POSSIBLE TRANSCRIPTIONAL REGULATORY PROTEIN (PROBABLY LRP_ASNC-FAMILY)"/>
    <property type="match status" value="1"/>
</dbReference>
<dbReference type="Gene3D" id="1.10.10.10">
    <property type="entry name" value="Winged helix-like DNA-binding domain superfamily/Winged helix DNA-binding domain"/>
    <property type="match status" value="1"/>
</dbReference>
<dbReference type="GO" id="GO:0005829">
    <property type="term" value="C:cytosol"/>
    <property type="evidence" value="ECO:0007669"/>
    <property type="project" value="TreeGrafter"/>
</dbReference>
<evidence type="ECO:0000313" key="5">
    <source>
        <dbReference type="EMBL" id="NYI71845.1"/>
    </source>
</evidence>
<comment type="caution">
    <text evidence="5">The sequence shown here is derived from an EMBL/GenBank/DDBJ whole genome shotgun (WGS) entry which is preliminary data.</text>
</comment>
<protein>
    <submittedName>
        <fullName evidence="5">DNA-binding Lrp family transcriptional regulator</fullName>
    </submittedName>
</protein>
<dbReference type="Pfam" id="PF13404">
    <property type="entry name" value="HTH_AsnC-type"/>
    <property type="match status" value="1"/>
</dbReference>
<dbReference type="InterPro" id="IPR000485">
    <property type="entry name" value="AsnC-type_HTH_dom"/>
</dbReference>
<keyword evidence="2 5" id="KW-0238">DNA-binding</keyword>
<dbReference type="EMBL" id="JACBZS010000001">
    <property type="protein sequence ID" value="NYI71845.1"/>
    <property type="molecule type" value="Genomic_DNA"/>
</dbReference>